<dbReference type="InterPro" id="IPR014044">
    <property type="entry name" value="CAP_dom"/>
</dbReference>
<evidence type="ECO:0000256" key="1">
    <source>
        <dbReference type="SAM" id="MobiDB-lite"/>
    </source>
</evidence>
<dbReference type="PROSITE" id="PS01009">
    <property type="entry name" value="CRISP_1"/>
    <property type="match status" value="1"/>
</dbReference>
<accession>A0A6P6XQ12</accession>
<dbReference type="CDD" id="cd05380">
    <property type="entry name" value="CAP_euk"/>
    <property type="match status" value="1"/>
</dbReference>
<dbReference type="InterPro" id="IPR001283">
    <property type="entry name" value="CRISP-related"/>
</dbReference>
<reference evidence="5" key="1">
    <citation type="submission" date="2025-08" db="UniProtKB">
        <authorList>
            <consortium name="RefSeq"/>
        </authorList>
    </citation>
    <scope>IDENTIFICATION</scope>
    <source>
        <strain evidence="5">Airmid</strain>
    </source>
</reference>
<dbReference type="PRINTS" id="PR00838">
    <property type="entry name" value="V5ALLERGEN"/>
</dbReference>
<evidence type="ECO:0000256" key="2">
    <source>
        <dbReference type="SAM" id="Phobius"/>
    </source>
</evidence>
<feature type="compositionally biased region" description="Low complexity" evidence="1">
    <location>
        <begin position="507"/>
        <end position="519"/>
    </location>
</feature>
<feature type="region of interest" description="Disordered" evidence="1">
    <location>
        <begin position="342"/>
        <end position="448"/>
    </location>
</feature>
<dbReference type="SMART" id="SM00198">
    <property type="entry name" value="SCP"/>
    <property type="match status" value="1"/>
</dbReference>
<dbReference type="KEGG" id="dpte:113789550"/>
<dbReference type="SUPFAM" id="SSF55797">
    <property type="entry name" value="PR-1-like"/>
    <property type="match status" value="1"/>
</dbReference>
<evidence type="ECO:0000313" key="4">
    <source>
        <dbReference type="Proteomes" id="UP000515146"/>
    </source>
</evidence>
<sequence length="599" mass="68973">MINTSYHRTVAKSKHYHCICLSSSSWITLSTMTIIIIIMIINIIDNVNGQTNVQDQSICQKHFAKFTKSHTACVKPNKNCRLSEQGVDKKQRQLILDIHNYYRNLIASGNESNLGFPSAANMLTLEWDDELAYVAQKHANQCRFEHDCYDCRRTERYPVVGQNLYIYRTTRSKIDPDWRKVIREWYEEIKIAPPQVAFSFDLFQLNIGHFTQIAWAETNRIGCGFTTYSDYENPGSVFKTVQLYTCNYAPGGNYLGEKMYENGTPLSKCPPQYGKSKNFQALCEFVANWDSNINAYALVDNRIDTNLLSGTPIEHPSSTSLSIINNNNNNNQYSTVYNRIEPTMATSTTTQRTTITNTPKSRTSSSTRRTNSNRRKNTSNRNGNRNRSRSRTASNNNNRNNSNRRNISSSTNIIDQQWNSRLNNWKNNSTTSTTTTSPSTSTSSSSWKWNQSSYDWKKWLTNFTTFTNWTKWESKPQRSIITNANIRTTGQVDPSIRIVTSSRSGSNNNNNNNGNQNNNVPWRLTNITWWTNWTTTTNTQPKAINRITTRLPTYTWSLSLGLQRENESSAPNSWSRSIDLTPNRANSALYYRNNRYNYY</sequence>
<gene>
    <name evidence="5" type="primary">LOC113789550</name>
</gene>
<keyword evidence="2" id="KW-0472">Membrane</keyword>
<organism evidence="4 5">
    <name type="scientific">Dermatophagoides pteronyssinus</name>
    <name type="common">European house dust mite</name>
    <dbReference type="NCBI Taxonomy" id="6956"/>
    <lineage>
        <taxon>Eukaryota</taxon>
        <taxon>Metazoa</taxon>
        <taxon>Ecdysozoa</taxon>
        <taxon>Arthropoda</taxon>
        <taxon>Chelicerata</taxon>
        <taxon>Arachnida</taxon>
        <taxon>Acari</taxon>
        <taxon>Acariformes</taxon>
        <taxon>Sarcoptiformes</taxon>
        <taxon>Astigmata</taxon>
        <taxon>Psoroptidia</taxon>
        <taxon>Analgoidea</taxon>
        <taxon>Pyroglyphidae</taxon>
        <taxon>Dermatophagoidinae</taxon>
        <taxon>Dermatophagoides</taxon>
    </lineage>
</organism>
<dbReference type="InterPro" id="IPR002413">
    <property type="entry name" value="V5_allergen-like"/>
</dbReference>
<keyword evidence="4" id="KW-1185">Reference proteome</keyword>
<feature type="compositionally biased region" description="Low complexity" evidence="1">
    <location>
        <begin position="343"/>
        <end position="370"/>
    </location>
</feature>
<dbReference type="GO" id="GO:0005576">
    <property type="term" value="C:extracellular region"/>
    <property type="evidence" value="ECO:0007669"/>
    <property type="project" value="InterPro"/>
</dbReference>
<dbReference type="Gene3D" id="3.40.33.10">
    <property type="entry name" value="CAP"/>
    <property type="match status" value="1"/>
</dbReference>
<feature type="transmembrane region" description="Helical" evidence="2">
    <location>
        <begin position="21"/>
        <end position="44"/>
    </location>
</feature>
<name>A0A6P6XQ12_DERPT</name>
<evidence type="ECO:0000313" key="5">
    <source>
        <dbReference type="RefSeq" id="XP_027194903.1"/>
    </source>
</evidence>
<dbReference type="AlphaFoldDB" id="A0A6P6XQ12"/>
<dbReference type="PRINTS" id="PR00837">
    <property type="entry name" value="V5TPXLIKE"/>
</dbReference>
<dbReference type="PROSITE" id="PS01010">
    <property type="entry name" value="CRISP_2"/>
    <property type="match status" value="1"/>
</dbReference>
<dbReference type="OrthoDB" id="414826at2759"/>
<protein>
    <submittedName>
        <fullName evidence="5">Cell wall protein PRY3-like</fullName>
    </submittedName>
</protein>
<dbReference type="OMA" id="NRIGCGF"/>
<feature type="compositionally biased region" description="Polar residues" evidence="1">
    <location>
        <begin position="413"/>
        <end position="428"/>
    </location>
</feature>
<keyword evidence="2" id="KW-1133">Transmembrane helix</keyword>
<feature type="compositionally biased region" description="Basic residues" evidence="1">
    <location>
        <begin position="371"/>
        <end position="390"/>
    </location>
</feature>
<dbReference type="Proteomes" id="UP000515146">
    <property type="component" value="Unplaced"/>
</dbReference>
<proteinExistence type="predicted"/>
<dbReference type="RefSeq" id="XP_027194903.1">
    <property type="nucleotide sequence ID" value="XM_027339102.1"/>
</dbReference>
<keyword evidence="2" id="KW-0812">Transmembrane</keyword>
<feature type="domain" description="SCP" evidence="3">
    <location>
        <begin position="90"/>
        <end position="256"/>
    </location>
</feature>
<dbReference type="InParanoid" id="A0A6P6XQ12"/>
<dbReference type="InterPro" id="IPR018244">
    <property type="entry name" value="Allrgn_V5/Tpx1_CS"/>
</dbReference>
<feature type="compositionally biased region" description="Low complexity" evidence="1">
    <location>
        <begin position="429"/>
        <end position="446"/>
    </location>
</feature>
<evidence type="ECO:0000259" key="3">
    <source>
        <dbReference type="SMART" id="SM00198"/>
    </source>
</evidence>
<dbReference type="InterPro" id="IPR035940">
    <property type="entry name" value="CAP_sf"/>
</dbReference>
<dbReference type="PANTHER" id="PTHR10334">
    <property type="entry name" value="CYSTEINE-RICH SECRETORY PROTEIN-RELATED"/>
    <property type="match status" value="1"/>
</dbReference>
<feature type="region of interest" description="Disordered" evidence="1">
    <location>
        <begin position="499"/>
        <end position="519"/>
    </location>
</feature>
<dbReference type="Pfam" id="PF00188">
    <property type="entry name" value="CAP"/>
    <property type="match status" value="1"/>
</dbReference>
<feature type="compositionally biased region" description="Low complexity" evidence="1">
    <location>
        <begin position="391"/>
        <end position="412"/>
    </location>
</feature>